<comment type="caution">
    <text evidence="1">The sequence shown here is derived from an EMBL/GenBank/DDBJ whole genome shotgun (WGS) entry which is preliminary data.</text>
</comment>
<accession>A0ABX4YF32</accession>
<sequence>MLGNVILPILYPLAILSRKLQENEFKKYNCLNVDLFLKYLSNNKILKQNIVLESPIWDIGRLPEFASKQNGFPILVIAGKNATVCSSLLGREDRAVTVLHSWNFK</sequence>
<organism evidence="1 2">
    <name type="scientific">Leptospira inadai serovar Lyme</name>
    <dbReference type="NCBI Taxonomy" id="293084"/>
    <lineage>
        <taxon>Bacteria</taxon>
        <taxon>Pseudomonadati</taxon>
        <taxon>Spirochaetota</taxon>
        <taxon>Spirochaetia</taxon>
        <taxon>Leptospirales</taxon>
        <taxon>Leptospiraceae</taxon>
        <taxon>Leptospira</taxon>
    </lineage>
</organism>
<name>A0ABX4YF32_9LEPT</name>
<protein>
    <submittedName>
        <fullName evidence="1">Uncharacterized protein</fullName>
    </submittedName>
</protein>
<proteinExistence type="predicted"/>
<keyword evidence="2" id="KW-1185">Reference proteome</keyword>
<dbReference type="EMBL" id="MCRM02000022">
    <property type="protein sequence ID" value="PNV73595.1"/>
    <property type="molecule type" value="Genomic_DNA"/>
</dbReference>
<dbReference type="Proteomes" id="UP000094669">
    <property type="component" value="Unassembled WGS sequence"/>
</dbReference>
<gene>
    <name evidence="1" type="ORF">BES34_016940</name>
</gene>
<evidence type="ECO:0000313" key="2">
    <source>
        <dbReference type="Proteomes" id="UP000094669"/>
    </source>
</evidence>
<reference evidence="1" key="1">
    <citation type="submission" date="2018-01" db="EMBL/GenBank/DDBJ databases">
        <title>Genomic characterization of Leptospira inadai serogroup Lyme isolated from captured rat in Brazil and comparative analysis with human reference strain.</title>
        <authorList>
            <person name="Moreno L.Z."/>
            <person name="Loureiro A.P."/>
            <person name="Miraglia F."/>
            <person name="Kremer F.S."/>
            <person name="Eslabao M.R."/>
            <person name="Dellagostin O.A."/>
            <person name="Lilenbaum W."/>
            <person name="Moreno A.M."/>
        </authorList>
    </citation>
    <scope>NUCLEOTIDE SEQUENCE [LARGE SCALE GENOMIC DNA]</scope>
    <source>
        <strain evidence="1">M34/99</strain>
    </source>
</reference>
<evidence type="ECO:0000313" key="1">
    <source>
        <dbReference type="EMBL" id="PNV73595.1"/>
    </source>
</evidence>